<dbReference type="Gene3D" id="2.60.120.10">
    <property type="entry name" value="Jelly Rolls"/>
    <property type="match status" value="1"/>
</dbReference>
<dbReference type="InterPro" id="IPR043519">
    <property type="entry name" value="NT_sf"/>
</dbReference>
<feature type="domain" description="CBS" evidence="4">
    <location>
        <begin position="230"/>
        <end position="289"/>
    </location>
</feature>
<dbReference type="Pfam" id="PF00571">
    <property type="entry name" value="CBS"/>
    <property type="match status" value="2"/>
</dbReference>
<gene>
    <name evidence="5" type="ORF">P7228_07920</name>
</gene>
<dbReference type="RefSeq" id="WP_278017668.1">
    <property type="nucleotide sequence ID" value="NZ_CP121106.1"/>
</dbReference>
<evidence type="ECO:0000256" key="2">
    <source>
        <dbReference type="PROSITE-ProRule" id="PRU00703"/>
    </source>
</evidence>
<dbReference type="SUPFAM" id="SSF81301">
    <property type="entry name" value="Nucleotidyltransferase"/>
    <property type="match status" value="1"/>
</dbReference>
<dbReference type="SUPFAM" id="SSF54631">
    <property type="entry name" value="CBS-domain pair"/>
    <property type="match status" value="1"/>
</dbReference>
<dbReference type="Proteomes" id="UP001215827">
    <property type="component" value="Chromosome"/>
</dbReference>
<dbReference type="SMART" id="SM00100">
    <property type="entry name" value="cNMP"/>
    <property type="match status" value="1"/>
</dbReference>
<dbReference type="CDD" id="cd00038">
    <property type="entry name" value="CAP_ED"/>
    <property type="match status" value="1"/>
</dbReference>
<dbReference type="CDD" id="cd05401">
    <property type="entry name" value="NT_GlnE_GlnD_like"/>
    <property type="match status" value="1"/>
</dbReference>
<dbReference type="PANTHER" id="PTHR43080">
    <property type="entry name" value="CBS DOMAIN-CONTAINING PROTEIN CBSX3, MITOCHONDRIAL"/>
    <property type="match status" value="1"/>
</dbReference>
<dbReference type="InterPro" id="IPR018490">
    <property type="entry name" value="cNMP-bd_dom_sf"/>
</dbReference>
<proteinExistence type="predicted"/>
<dbReference type="InterPro" id="IPR005105">
    <property type="entry name" value="GlnD_Uridyltrans_N"/>
</dbReference>
<dbReference type="InterPro" id="IPR018821">
    <property type="entry name" value="DUF294_put_nucleoTrafse_sb-bd"/>
</dbReference>
<dbReference type="SMART" id="SM00116">
    <property type="entry name" value="CBS"/>
    <property type="match status" value="2"/>
</dbReference>
<evidence type="ECO:0000259" key="3">
    <source>
        <dbReference type="PROSITE" id="PS50042"/>
    </source>
</evidence>
<protein>
    <submittedName>
        <fullName evidence="5">Nucleotidyltransferase substrate binding domain-containing protein</fullName>
    </submittedName>
</protein>
<dbReference type="Pfam" id="PF00027">
    <property type="entry name" value="cNMP_binding"/>
    <property type="match status" value="1"/>
</dbReference>
<keyword evidence="6" id="KW-1185">Reference proteome</keyword>
<organism evidence="5 6">
    <name type="scientific">Altererythrobacter arenosus</name>
    <dbReference type="NCBI Taxonomy" id="3032592"/>
    <lineage>
        <taxon>Bacteria</taxon>
        <taxon>Pseudomonadati</taxon>
        <taxon>Pseudomonadota</taxon>
        <taxon>Alphaproteobacteria</taxon>
        <taxon>Sphingomonadales</taxon>
        <taxon>Erythrobacteraceae</taxon>
        <taxon>Altererythrobacter</taxon>
    </lineage>
</organism>
<reference evidence="5 6" key="1">
    <citation type="submission" date="2023-03" db="EMBL/GenBank/DDBJ databases">
        <title>Altererythrobacter sp. CAU 1644 isolated from sand.</title>
        <authorList>
            <person name="Kim W."/>
        </authorList>
    </citation>
    <scope>NUCLEOTIDE SEQUENCE [LARGE SCALE GENOMIC DNA]</scope>
    <source>
        <strain evidence="5 6">CAU 1644</strain>
    </source>
</reference>
<feature type="domain" description="Cyclic nucleotide-binding" evidence="3">
    <location>
        <begin position="18"/>
        <end position="116"/>
    </location>
</feature>
<dbReference type="InterPro" id="IPR051257">
    <property type="entry name" value="Diverse_CBS-Domain"/>
</dbReference>
<dbReference type="Gene3D" id="3.10.580.10">
    <property type="entry name" value="CBS-domain"/>
    <property type="match status" value="1"/>
</dbReference>
<dbReference type="CDD" id="cd04587">
    <property type="entry name" value="CBS_pair_CAP-ED_NT_Pol-beta-like_DUF294_assoc"/>
    <property type="match status" value="1"/>
</dbReference>
<dbReference type="SUPFAM" id="SSF51206">
    <property type="entry name" value="cAMP-binding domain-like"/>
    <property type="match status" value="1"/>
</dbReference>
<name>A0ABY8G1Z4_9SPHN</name>
<accession>A0ABY8G1Z4</accession>
<dbReference type="PANTHER" id="PTHR43080:SF2">
    <property type="entry name" value="CBS DOMAIN-CONTAINING PROTEIN"/>
    <property type="match status" value="1"/>
</dbReference>
<dbReference type="Pfam" id="PF10335">
    <property type="entry name" value="DUF294_C"/>
    <property type="match status" value="1"/>
</dbReference>
<evidence type="ECO:0000259" key="4">
    <source>
        <dbReference type="PROSITE" id="PS51371"/>
    </source>
</evidence>
<dbReference type="Pfam" id="PF03445">
    <property type="entry name" value="DUF294"/>
    <property type="match status" value="1"/>
</dbReference>
<dbReference type="PROSITE" id="PS51371">
    <property type="entry name" value="CBS"/>
    <property type="match status" value="2"/>
</dbReference>
<dbReference type="InterPro" id="IPR000644">
    <property type="entry name" value="CBS_dom"/>
</dbReference>
<dbReference type="EMBL" id="CP121106">
    <property type="protein sequence ID" value="WFL78979.1"/>
    <property type="molecule type" value="Genomic_DNA"/>
</dbReference>
<evidence type="ECO:0000313" key="5">
    <source>
        <dbReference type="EMBL" id="WFL78979.1"/>
    </source>
</evidence>
<sequence>MDTSLLHEIDGFLVDVPAFAALDIATRQTVSKQIEISYFRRGTPITQAGDDNQFLSIIRSGSVELRLGGTELHARLGERDCFGYPSLIRRGPAQNEATANEDCLLYRLPAERFHRLWEDHPAFRHFFDLDEAGRLRRAVGSLRAENAGSAPEESFGTHIPLGKIVSPRVLVSCDPGLTIGDAARMMADQDVSVLPVLEQDALVGILTDKDLRRRVLAVQLDLTVPVAQVMTPDPITAGESQTVLDALVAMTTHNIRHLPVVDASNDLVGIVSSSDVLSQLGSNSFHLAREVQTARDLPSLVDASAHLPRAVAGLVEAGVDADPVARYVSSIGELFHRRILALAEQELGPPPVPYALVCFGSLARSEVSLGSDQDNGFVFAETYSREKHDGYFAELGRRLADGLDSTGYRYCPGDIMASNPEYRATVGEWIERFAGWIEDPDPQAILESGIFFDIRPVTGEARLVEQLRTETYQRAAKNRIFTSFVARAAASSAVPLGFFRNFLLEKDAVEGKVLDLKAQAINPVIDLARTHAIANGIEATNTVERLRAASDAGALDKEAARDLAACFEFVRDVRFRHQAAQIRRGECPSNKLDPAELSRFDREHLRDAFKLIRAELDRLRTAYAGGLT</sequence>
<dbReference type="InterPro" id="IPR014710">
    <property type="entry name" value="RmlC-like_jellyroll"/>
</dbReference>
<feature type="domain" description="CBS" evidence="4">
    <location>
        <begin position="165"/>
        <end position="222"/>
    </location>
</feature>
<keyword evidence="1 2" id="KW-0129">CBS domain</keyword>
<dbReference type="InterPro" id="IPR000595">
    <property type="entry name" value="cNMP-bd_dom"/>
</dbReference>
<dbReference type="PROSITE" id="PS50042">
    <property type="entry name" value="CNMP_BINDING_3"/>
    <property type="match status" value="1"/>
</dbReference>
<evidence type="ECO:0000313" key="6">
    <source>
        <dbReference type="Proteomes" id="UP001215827"/>
    </source>
</evidence>
<evidence type="ECO:0000256" key="1">
    <source>
        <dbReference type="ARBA" id="ARBA00023122"/>
    </source>
</evidence>
<dbReference type="InterPro" id="IPR046342">
    <property type="entry name" value="CBS_dom_sf"/>
</dbReference>